<reference evidence="3" key="1">
    <citation type="submission" date="2024-03" db="EMBL/GenBank/DDBJ databases">
        <title>Chitinophaga horti sp. nov., isolated from garden soil.</title>
        <authorList>
            <person name="Lee D.S."/>
            <person name="Han D.M."/>
            <person name="Baek J.H."/>
            <person name="Choi D.G."/>
            <person name="Jeon J.H."/>
            <person name="Jeon C.O."/>
        </authorList>
    </citation>
    <scope>NUCLEOTIDE SEQUENCE [LARGE SCALE GENOMIC DNA]</scope>
    <source>
        <strain evidence="3">GPA1</strain>
    </source>
</reference>
<evidence type="ECO:0000256" key="1">
    <source>
        <dbReference type="SAM" id="Phobius"/>
    </source>
</evidence>
<organism evidence="2 3">
    <name type="scientific">Chitinophaga pollutisoli</name>
    <dbReference type="NCBI Taxonomy" id="3133966"/>
    <lineage>
        <taxon>Bacteria</taxon>
        <taxon>Pseudomonadati</taxon>
        <taxon>Bacteroidota</taxon>
        <taxon>Chitinophagia</taxon>
        <taxon>Chitinophagales</taxon>
        <taxon>Chitinophagaceae</taxon>
        <taxon>Chitinophaga</taxon>
    </lineage>
</organism>
<dbReference type="RefSeq" id="WP_341835638.1">
    <property type="nucleotide sequence ID" value="NZ_CP149822.1"/>
</dbReference>
<keyword evidence="1" id="KW-0472">Membrane</keyword>
<dbReference type="Proteomes" id="UP001485459">
    <property type="component" value="Chromosome"/>
</dbReference>
<feature type="transmembrane region" description="Helical" evidence="1">
    <location>
        <begin position="6"/>
        <end position="25"/>
    </location>
</feature>
<sequence length="152" mass="16284">MANLFSPAFMVINGISLAILAFSFFRPARAAYVLGILFLFAAVINIVVLTARPEAFLELSAVAVYDWYIRAMDASFRFFEQGMILAITLGQLMIAAAMFGSGRWRSAGLACALVFFLAIAPLGAGAAFPSPVILAGACLVILLKTNRKQLAN</sequence>
<dbReference type="EMBL" id="CP149822">
    <property type="protein sequence ID" value="WZN40773.1"/>
    <property type="molecule type" value="Genomic_DNA"/>
</dbReference>
<feature type="transmembrane region" description="Helical" evidence="1">
    <location>
        <begin position="32"/>
        <end position="49"/>
    </location>
</feature>
<keyword evidence="1" id="KW-1133">Transmembrane helix</keyword>
<keyword evidence="3" id="KW-1185">Reference proteome</keyword>
<evidence type="ECO:0000313" key="3">
    <source>
        <dbReference type="Proteomes" id="UP001485459"/>
    </source>
</evidence>
<protein>
    <submittedName>
        <fullName evidence="2">Uncharacterized protein</fullName>
    </submittedName>
</protein>
<proteinExistence type="predicted"/>
<feature type="transmembrane region" description="Helical" evidence="1">
    <location>
        <begin position="113"/>
        <end position="143"/>
    </location>
</feature>
<name>A0ABZ2YMN3_9BACT</name>
<gene>
    <name evidence="2" type="ORF">WJU16_22690</name>
</gene>
<keyword evidence="1" id="KW-0812">Transmembrane</keyword>
<accession>A0ABZ2YMN3</accession>
<feature type="transmembrane region" description="Helical" evidence="1">
    <location>
        <begin position="83"/>
        <end position="101"/>
    </location>
</feature>
<evidence type="ECO:0000313" key="2">
    <source>
        <dbReference type="EMBL" id="WZN40773.1"/>
    </source>
</evidence>